<dbReference type="Pfam" id="PF00079">
    <property type="entry name" value="Serpin"/>
    <property type="match status" value="1"/>
</dbReference>
<dbReference type="SMART" id="SM00093">
    <property type="entry name" value="SERPIN"/>
    <property type="match status" value="1"/>
</dbReference>
<dbReference type="EMBL" id="JBHMAX010000017">
    <property type="protein sequence ID" value="MFB9732353.1"/>
    <property type="molecule type" value="Genomic_DNA"/>
</dbReference>
<dbReference type="InterPro" id="IPR042178">
    <property type="entry name" value="Serpin_sf_1"/>
</dbReference>
<keyword evidence="5" id="KW-1185">Reference proteome</keyword>
<dbReference type="Proteomes" id="UP001589613">
    <property type="component" value="Unassembled WGS sequence"/>
</dbReference>
<evidence type="ECO:0000259" key="3">
    <source>
        <dbReference type="SMART" id="SM00093"/>
    </source>
</evidence>
<dbReference type="InterPro" id="IPR042185">
    <property type="entry name" value="Serpin_sf_2"/>
</dbReference>
<evidence type="ECO:0000256" key="1">
    <source>
        <dbReference type="RuleBase" id="RU000411"/>
    </source>
</evidence>
<reference evidence="4 5" key="1">
    <citation type="submission" date="2024-09" db="EMBL/GenBank/DDBJ databases">
        <authorList>
            <person name="Sun Q."/>
            <person name="Mori K."/>
        </authorList>
    </citation>
    <scope>NUCLEOTIDE SEQUENCE [LARGE SCALE GENOMIC DNA]</scope>
    <source>
        <strain evidence="4 5">JCM 12763</strain>
    </source>
</reference>
<dbReference type="SUPFAM" id="SSF56574">
    <property type="entry name" value="Serpins"/>
    <property type="match status" value="1"/>
</dbReference>
<proteinExistence type="inferred from homology"/>
<evidence type="ECO:0000256" key="2">
    <source>
        <dbReference type="SAM" id="SignalP"/>
    </source>
</evidence>
<name>A0ABV5V3F9_9MICO</name>
<feature type="domain" description="Serpin" evidence="3">
    <location>
        <begin position="65"/>
        <end position="423"/>
    </location>
</feature>
<keyword evidence="2" id="KW-0732">Signal</keyword>
<evidence type="ECO:0000313" key="5">
    <source>
        <dbReference type="Proteomes" id="UP001589613"/>
    </source>
</evidence>
<evidence type="ECO:0000313" key="4">
    <source>
        <dbReference type="EMBL" id="MFB9732353.1"/>
    </source>
</evidence>
<comment type="similarity">
    <text evidence="1">Belongs to the serpin family.</text>
</comment>
<protein>
    <submittedName>
        <fullName evidence="4">Serpin family protein</fullName>
    </submittedName>
</protein>
<dbReference type="InterPro" id="IPR036186">
    <property type="entry name" value="Serpin_sf"/>
</dbReference>
<sequence length="426" mass="44645">MRRRSTAPGRWWALALTASLALVACGDRPGPEGMPLGSDEVRVTVDPDDATALGDVVAAADVVGLELLAGAEEDTTVTSPASLQVALSMAAEGAVGRTLAELEEVLGAEGPERTDAVNALTTALAGLDGDPSVVQEDELPGTPVVHRADRLVLDEGLAVRQPFVDALARSYGAPAVTTDLSGDEGKAVLDAWVDEHTGGLVPESAIVPQPDLRLVLQDAILLAARWEEPFPAALTAPHTFTLASGDEVEVEMMDPGRERPTAYAEVEGWEAVRLPYTGGRLAAEVVLPPQGTAPADLTPELLAEILGELDTGEQRLVILRMPVADVESELDLTPWLRERAPSSLEGGFGGMSEQELFISQAVQQAVLAVDEEGTVAAAVTEIGFAESAAAEPPVELTVDRPYLVRIADGETGWPLFLASVGDPRGE</sequence>
<dbReference type="RefSeq" id="WP_202876635.1">
    <property type="nucleotide sequence ID" value="NZ_JBHMAX010000017.1"/>
</dbReference>
<feature type="signal peptide" evidence="2">
    <location>
        <begin position="1"/>
        <end position="23"/>
    </location>
</feature>
<dbReference type="InterPro" id="IPR023796">
    <property type="entry name" value="Serpin_dom"/>
</dbReference>
<gene>
    <name evidence="4" type="ORF">ACFFN0_09885</name>
</gene>
<accession>A0ABV5V3F9</accession>
<dbReference type="PANTHER" id="PTHR11461:SF211">
    <property type="entry name" value="GH10112P-RELATED"/>
    <property type="match status" value="1"/>
</dbReference>
<dbReference type="InterPro" id="IPR000215">
    <property type="entry name" value="Serpin_fam"/>
</dbReference>
<comment type="caution">
    <text evidence="4">The sequence shown here is derived from an EMBL/GenBank/DDBJ whole genome shotgun (WGS) entry which is preliminary data.</text>
</comment>
<dbReference type="PANTHER" id="PTHR11461">
    <property type="entry name" value="SERINE PROTEASE INHIBITOR, SERPIN"/>
    <property type="match status" value="1"/>
</dbReference>
<dbReference type="Gene3D" id="2.30.39.10">
    <property type="entry name" value="Alpha-1-antitrypsin, domain 1"/>
    <property type="match status" value="1"/>
</dbReference>
<dbReference type="PROSITE" id="PS51257">
    <property type="entry name" value="PROKAR_LIPOPROTEIN"/>
    <property type="match status" value="1"/>
</dbReference>
<dbReference type="Gene3D" id="3.30.497.10">
    <property type="entry name" value="Antithrombin, subunit I, domain 2"/>
    <property type="match status" value="1"/>
</dbReference>
<feature type="chain" id="PRO_5045376174" evidence="2">
    <location>
        <begin position="24"/>
        <end position="426"/>
    </location>
</feature>
<organism evidence="4 5">
    <name type="scientific">Ornithinimicrobium kibberense</name>
    <dbReference type="NCBI Taxonomy" id="282060"/>
    <lineage>
        <taxon>Bacteria</taxon>
        <taxon>Bacillati</taxon>
        <taxon>Actinomycetota</taxon>
        <taxon>Actinomycetes</taxon>
        <taxon>Micrococcales</taxon>
        <taxon>Ornithinimicrobiaceae</taxon>
        <taxon>Ornithinimicrobium</taxon>
    </lineage>
</organism>